<keyword evidence="3" id="KW-1185">Reference proteome</keyword>
<accession>A0ABQ8IFX8</accession>
<evidence type="ECO:0000313" key="3">
    <source>
        <dbReference type="Proteomes" id="UP000827721"/>
    </source>
</evidence>
<reference evidence="2 3" key="1">
    <citation type="submission" date="2021-02" db="EMBL/GenBank/DDBJ databases">
        <title>Plant Genome Project.</title>
        <authorList>
            <person name="Zhang R.-G."/>
        </authorList>
    </citation>
    <scope>NUCLEOTIDE SEQUENCE [LARGE SCALE GENOMIC DNA]</scope>
    <source>
        <tissue evidence="2">Leaves</tissue>
    </source>
</reference>
<dbReference type="Proteomes" id="UP000827721">
    <property type="component" value="Unassembled WGS sequence"/>
</dbReference>
<dbReference type="PANTHER" id="PTHR47481:SF22">
    <property type="entry name" value="RETROTRANSPOSON GAG DOMAIN-CONTAINING PROTEIN"/>
    <property type="match status" value="1"/>
</dbReference>
<evidence type="ECO:0000313" key="2">
    <source>
        <dbReference type="EMBL" id="KAH7575581.1"/>
    </source>
</evidence>
<name>A0ABQ8IFX8_9ROSI</name>
<dbReference type="EMBL" id="JAFEMO010000002">
    <property type="protein sequence ID" value="KAH7575581.1"/>
    <property type="molecule type" value="Genomic_DNA"/>
</dbReference>
<feature type="compositionally biased region" description="Polar residues" evidence="1">
    <location>
        <begin position="68"/>
        <end position="77"/>
    </location>
</feature>
<evidence type="ECO:0000256" key="1">
    <source>
        <dbReference type="SAM" id="MobiDB-lite"/>
    </source>
</evidence>
<organism evidence="2 3">
    <name type="scientific">Xanthoceras sorbifolium</name>
    <dbReference type="NCBI Taxonomy" id="99658"/>
    <lineage>
        <taxon>Eukaryota</taxon>
        <taxon>Viridiplantae</taxon>
        <taxon>Streptophyta</taxon>
        <taxon>Embryophyta</taxon>
        <taxon>Tracheophyta</taxon>
        <taxon>Spermatophyta</taxon>
        <taxon>Magnoliopsida</taxon>
        <taxon>eudicotyledons</taxon>
        <taxon>Gunneridae</taxon>
        <taxon>Pentapetalae</taxon>
        <taxon>rosids</taxon>
        <taxon>malvids</taxon>
        <taxon>Sapindales</taxon>
        <taxon>Sapindaceae</taxon>
        <taxon>Xanthoceroideae</taxon>
        <taxon>Xanthoceras</taxon>
    </lineage>
</organism>
<sequence>MQFIKSRTDELAVLGKPLDDEDLIEKILDGLDDDYRPLVDAINGRDTMISFDELHEKLITKELVLNQSRSSSASLPATANPAAPRTMP</sequence>
<protein>
    <submittedName>
        <fullName evidence="2">Uncharacterized protein</fullName>
    </submittedName>
</protein>
<comment type="caution">
    <text evidence="2">The sequence shown here is derived from an EMBL/GenBank/DDBJ whole genome shotgun (WGS) entry which is preliminary data.</text>
</comment>
<gene>
    <name evidence="2" type="ORF">JRO89_XS02G0154700</name>
</gene>
<dbReference type="PANTHER" id="PTHR47481">
    <property type="match status" value="1"/>
</dbReference>
<proteinExistence type="predicted"/>
<feature type="region of interest" description="Disordered" evidence="1">
    <location>
        <begin position="68"/>
        <end position="88"/>
    </location>
</feature>
<dbReference type="Pfam" id="PF14223">
    <property type="entry name" value="Retrotran_gag_2"/>
    <property type="match status" value="1"/>
</dbReference>